<sequence length="358" mass="40819">MDLIPRMSILLRFNLTPCVAVILLSLFTQISYGAERTLTILNWSEYLDPELVQRFEQKYRVKVSEVFYGSDEQRSDLLLQNNADGYDLILSSGVDLQNYINRGWIAKLDNNKLLFLEQLSPKWRSAFPGAVEYAIPYFWGTVGIVYRHDVIKEPITHWKQLYSPAPELKGKVGMIDEPRDLIGMGLKSLGYSANTEVSMQLNEVEKVLQSQKAMVNSYIYMTLDEHSPIVTGEILASMIYNGDAMMVKEHSENLTFVLPEEGGAIWVDYLTIGAKAKEPDLAYSFLNFINQAEHAAQLAQFVYYATPNLAAEKLLPDEFLNDKVIYPDAEHLKNSEFYKPLSAKIQRKRNIISINILP</sequence>
<gene>
    <name evidence="7" type="ORF">EKG38_12115</name>
</gene>
<dbReference type="GO" id="GO:0015846">
    <property type="term" value="P:polyamine transport"/>
    <property type="evidence" value="ECO:0007669"/>
    <property type="project" value="InterPro"/>
</dbReference>
<comment type="function">
    <text evidence="5">Required for the activity of the bacterial periplasmic transport system of putrescine.</text>
</comment>
<keyword evidence="3" id="KW-0732">Signal</keyword>
<evidence type="ECO:0000256" key="1">
    <source>
        <dbReference type="ARBA" id="ARBA00004418"/>
    </source>
</evidence>
<dbReference type="PIRSF" id="PIRSF019574">
    <property type="entry name" value="Periplasmic_polyamine_BP"/>
    <property type="match status" value="1"/>
</dbReference>
<name>A0A3S0L140_9GAMM</name>
<dbReference type="InterPro" id="IPR006059">
    <property type="entry name" value="SBP"/>
</dbReference>
<protein>
    <recommendedName>
        <fullName evidence="5">Putrescine-binding periplasmic protein</fullName>
    </recommendedName>
</protein>
<evidence type="ECO:0000256" key="4">
    <source>
        <dbReference type="ARBA" id="ARBA00022764"/>
    </source>
</evidence>
<dbReference type="PRINTS" id="PR00909">
    <property type="entry name" value="SPERMDNBNDNG"/>
</dbReference>
<evidence type="ECO:0000256" key="2">
    <source>
        <dbReference type="ARBA" id="ARBA00022448"/>
    </source>
</evidence>
<evidence type="ECO:0000313" key="7">
    <source>
        <dbReference type="EMBL" id="RTR38894.1"/>
    </source>
</evidence>
<dbReference type="Pfam" id="PF13416">
    <property type="entry name" value="SBP_bac_8"/>
    <property type="match status" value="1"/>
</dbReference>
<dbReference type="Gene3D" id="3.40.190.10">
    <property type="entry name" value="Periplasmic binding protein-like II"/>
    <property type="match status" value="2"/>
</dbReference>
<keyword evidence="2 5" id="KW-0813">Transport</keyword>
<dbReference type="OrthoDB" id="9769319at2"/>
<organism evidence="7 8">
    <name type="scientific">Shewanella canadensis</name>
    <dbReference type="NCBI Taxonomy" id="271096"/>
    <lineage>
        <taxon>Bacteria</taxon>
        <taxon>Pseudomonadati</taxon>
        <taxon>Pseudomonadota</taxon>
        <taxon>Gammaproteobacteria</taxon>
        <taxon>Alteromonadales</taxon>
        <taxon>Shewanellaceae</taxon>
        <taxon>Shewanella</taxon>
    </lineage>
</organism>
<comment type="similarity">
    <text evidence="5">Belongs to the bacterial solute-binding protein PotD/PotF family.</text>
</comment>
<dbReference type="Proteomes" id="UP000267448">
    <property type="component" value="Unassembled WGS sequence"/>
</dbReference>
<evidence type="ECO:0000313" key="8">
    <source>
        <dbReference type="Proteomes" id="UP000267448"/>
    </source>
</evidence>
<accession>A0A3S0L140</accession>
<dbReference type="PANTHER" id="PTHR30222:SF17">
    <property type="entry name" value="SPERMIDINE_PUTRESCINE-BINDING PERIPLASMIC PROTEIN"/>
    <property type="match status" value="1"/>
</dbReference>
<dbReference type="SUPFAM" id="SSF53850">
    <property type="entry name" value="Periplasmic binding protein-like II"/>
    <property type="match status" value="1"/>
</dbReference>
<reference evidence="7 8" key="1">
    <citation type="submission" date="2018-12" db="EMBL/GenBank/DDBJ databases">
        <authorList>
            <person name="Yu L."/>
        </authorList>
    </citation>
    <scope>NUCLEOTIDE SEQUENCE [LARGE SCALE GENOMIC DNA]</scope>
    <source>
        <strain evidence="7 8">HAW-EB2</strain>
    </source>
</reference>
<evidence type="ECO:0000256" key="5">
    <source>
        <dbReference type="PIRNR" id="PIRNR019574"/>
    </source>
</evidence>
<dbReference type="GO" id="GO:0042597">
    <property type="term" value="C:periplasmic space"/>
    <property type="evidence" value="ECO:0007669"/>
    <property type="project" value="UniProtKB-SubCell"/>
</dbReference>
<dbReference type="EMBL" id="RXNU01000005">
    <property type="protein sequence ID" value="RTR38894.1"/>
    <property type="molecule type" value="Genomic_DNA"/>
</dbReference>
<dbReference type="CDD" id="cd13590">
    <property type="entry name" value="PBP2_PotD_PotF_like"/>
    <property type="match status" value="1"/>
</dbReference>
<evidence type="ECO:0000256" key="3">
    <source>
        <dbReference type="ARBA" id="ARBA00022729"/>
    </source>
</evidence>
<proteinExistence type="inferred from homology"/>
<dbReference type="AlphaFoldDB" id="A0A3S0L140"/>
<dbReference type="PANTHER" id="PTHR30222">
    <property type="entry name" value="SPERMIDINE/PUTRESCINE-BINDING PERIPLASMIC PROTEIN"/>
    <property type="match status" value="1"/>
</dbReference>
<keyword evidence="8" id="KW-1185">Reference proteome</keyword>
<keyword evidence="4 5" id="KW-0574">Periplasm</keyword>
<dbReference type="GO" id="GO:0019808">
    <property type="term" value="F:polyamine binding"/>
    <property type="evidence" value="ECO:0007669"/>
    <property type="project" value="InterPro"/>
</dbReference>
<dbReference type="InterPro" id="IPR001188">
    <property type="entry name" value="Sperm_putr-bd"/>
</dbReference>
<feature type="binding site" evidence="6">
    <location>
        <position position="45"/>
    </location>
    <ligand>
        <name>spermidine</name>
        <dbReference type="ChEBI" id="CHEBI:57834"/>
    </ligand>
</feature>
<comment type="caution">
    <text evidence="7">The sequence shown here is derived from an EMBL/GenBank/DDBJ whole genome shotgun (WGS) entry which is preliminary data.</text>
</comment>
<evidence type="ECO:0000256" key="6">
    <source>
        <dbReference type="PIRSR" id="PIRSR019574-1"/>
    </source>
</evidence>
<comment type="subcellular location">
    <subcellularLocation>
        <location evidence="1 5">Periplasm</location>
    </subcellularLocation>
</comment>